<evidence type="ECO:0000256" key="1">
    <source>
        <dbReference type="SAM" id="Phobius"/>
    </source>
</evidence>
<dbReference type="PANTHER" id="PTHR46599:SF3">
    <property type="entry name" value="PIGGYBAC TRANSPOSABLE ELEMENT-DERIVED PROTEIN 4"/>
    <property type="match status" value="1"/>
</dbReference>
<keyword evidence="1" id="KW-1133">Transmembrane helix</keyword>
<reference evidence="3" key="1">
    <citation type="submission" date="2018-04" db="EMBL/GenBank/DDBJ databases">
        <title>Transcriptome assembly of Sipha flava.</title>
        <authorList>
            <person name="Scully E.D."/>
            <person name="Geib S.M."/>
            <person name="Palmer N.A."/>
            <person name="Koch K."/>
            <person name="Bradshaw J."/>
            <person name="Heng-Moss T."/>
            <person name="Sarath G."/>
        </authorList>
    </citation>
    <scope>NUCLEOTIDE SEQUENCE</scope>
</reference>
<protein>
    <submittedName>
        <fullName evidence="3">PiggyBac transposable element-derived protein 4</fullName>
    </submittedName>
</protein>
<gene>
    <name evidence="3" type="primary">PGBD4_41</name>
    <name evidence="3" type="ORF">g.174220</name>
</gene>
<proteinExistence type="predicted"/>
<feature type="transmembrane region" description="Helical" evidence="1">
    <location>
        <begin position="70"/>
        <end position="90"/>
    </location>
</feature>
<dbReference type="InterPro" id="IPR029526">
    <property type="entry name" value="PGBD"/>
</dbReference>
<keyword evidence="1" id="KW-0472">Membrane</keyword>
<dbReference type="Pfam" id="PF13843">
    <property type="entry name" value="DDE_Tnp_1_7"/>
    <property type="match status" value="1"/>
</dbReference>
<feature type="domain" description="PiggyBac transposable element-derived protein" evidence="2">
    <location>
        <begin position="2"/>
        <end position="83"/>
    </location>
</feature>
<dbReference type="PANTHER" id="PTHR46599">
    <property type="entry name" value="PIGGYBAC TRANSPOSABLE ELEMENT-DERIVED PROTEIN 4"/>
    <property type="match status" value="1"/>
</dbReference>
<organism evidence="3">
    <name type="scientific">Sipha flava</name>
    <name type="common">yellow sugarcane aphid</name>
    <dbReference type="NCBI Taxonomy" id="143950"/>
    <lineage>
        <taxon>Eukaryota</taxon>
        <taxon>Metazoa</taxon>
        <taxon>Ecdysozoa</taxon>
        <taxon>Arthropoda</taxon>
        <taxon>Hexapoda</taxon>
        <taxon>Insecta</taxon>
        <taxon>Pterygota</taxon>
        <taxon>Neoptera</taxon>
        <taxon>Paraneoptera</taxon>
        <taxon>Hemiptera</taxon>
        <taxon>Sternorrhyncha</taxon>
        <taxon>Aphidomorpha</taxon>
        <taxon>Aphidoidea</taxon>
        <taxon>Aphididae</taxon>
        <taxon>Sipha</taxon>
    </lineage>
</organism>
<name>A0A2S2PZQ3_9HEMI</name>
<accession>A0A2S2PZQ3</accession>
<keyword evidence="1" id="KW-0812">Transmembrane</keyword>
<dbReference type="AlphaFoldDB" id="A0A2S2PZQ3"/>
<evidence type="ECO:0000313" key="3">
    <source>
        <dbReference type="EMBL" id="MBY70919.1"/>
    </source>
</evidence>
<sequence length="184" mass="21345">MKWKDKRDVLMLSTKYKDNLIETTNKRGQKLFKPKMIMDYNKAKGFVDISDLRSSYHSPLRRSLKWYRKVAFEILLNTSLLNALTLFNIVTGNKMGVVEFRENIIQVLLMKANIPMIPKSTGGEIHKIVNSKRGRCSNCYFEMVQQGGREHAQKVTRKVSTKCPGCSKYLCLECFFKLHSTKKI</sequence>
<dbReference type="EMBL" id="GGMS01001716">
    <property type="protein sequence ID" value="MBY70919.1"/>
    <property type="molecule type" value="Transcribed_RNA"/>
</dbReference>
<dbReference type="OrthoDB" id="6602143at2759"/>
<evidence type="ECO:0000259" key="2">
    <source>
        <dbReference type="Pfam" id="PF13843"/>
    </source>
</evidence>